<dbReference type="InterPro" id="IPR017972">
    <property type="entry name" value="Cyt_P450_CS"/>
</dbReference>
<dbReference type="GO" id="GO:0016020">
    <property type="term" value="C:membrane"/>
    <property type="evidence" value="ECO:0007669"/>
    <property type="project" value="UniProtKB-SubCell"/>
</dbReference>
<dbReference type="GO" id="GO:0005506">
    <property type="term" value="F:iron ion binding"/>
    <property type="evidence" value="ECO:0007669"/>
    <property type="project" value="InterPro"/>
</dbReference>
<sequence length="582" mass="66195">MDDLLFYLALLLTLTVLLLSRLLLSPPPKHPSNKTPPPSPPSLPLIGHLHLFKKPLHRTLSALSLKYGPVLSLRVGSRPVLVVSSSSAAEECFTKNDIAFANRPRFLAGKFLGYDFTAQAWAPYGDHWRNLRRITTVGVYSTARVNSFSPIRSAEVRSIVKRFFARRPSSIDGGFTKVELKSVFFDLVFNVMMEMISGKKYHGEGATGSREEAEEFREIVRESFQLAGASNLGDFMPVLNRVGFMGLEKRLLRLQKRRDAFFERLIEEHRLRRKTSDASEGVEKREIRLKRKTSEAEKRETIIDVMLSLQESDAEYYTDTIIKGVIAMRRRRRRRAVEVEKRRVAVVRESQRGERSRMRRRRSPEGDVEVGLLLLDEENVLSAGTDTTAVTTEWALSHLLNNPETLKKARDEIDTIVGHDHMLDESSLPKLPYLHNIISETLRLYPAAPLLLPHESREECTVEGYCVPPGTMLLVNAWAIHRDPSLWEEPTKFKPERFQAGGAEGYKMIPFGSGRRRCPGEGLAMRLITLTLGTLIQCFEWKRVGEEEVDMMEGPGISMPKEKPLEATYRPWPSMVDVLSQL</sequence>
<keyword evidence="7 11" id="KW-0560">Oxidoreductase</keyword>
<dbReference type="InterPro" id="IPR001128">
    <property type="entry name" value="Cyt_P450"/>
</dbReference>
<dbReference type="PRINTS" id="PR00385">
    <property type="entry name" value="P450"/>
</dbReference>
<dbReference type="CDD" id="cd20653">
    <property type="entry name" value="CYP81"/>
    <property type="match status" value="1"/>
</dbReference>
<name>A0AAV9CUN3_ACOCL</name>
<keyword evidence="3 10" id="KW-0349">Heme</keyword>
<dbReference type="GO" id="GO:0020037">
    <property type="term" value="F:heme binding"/>
    <property type="evidence" value="ECO:0007669"/>
    <property type="project" value="InterPro"/>
</dbReference>
<evidence type="ECO:0000256" key="4">
    <source>
        <dbReference type="ARBA" id="ARBA00022692"/>
    </source>
</evidence>
<evidence type="ECO:0000313" key="12">
    <source>
        <dbReference type="EMBL" id="KAK1292359.1"/>
    </source>
</evidence>
<dbReference type="InterPro" id="IPR036396">
    <property type="entry name" value="Cyt_P450_sf"/>
</dbReference>
<feature type="binding site" description="axial binding residue" evidence="10">
    <location>
        <position position="518"/>
    </location>
    <ligand>
        <name>heme</name>
        <dbReference type="ChEBI" id="CHEBI:30413"/>
    </ligand>
    <ligandPart>
        <name>Fe</name>
        <dbReference type="ChEBI" id="CHEBI:18248"/>
    </ligandPart>
</feature>
<evidence type="ECO:0000256" key="5">
    <source>
        <dbReference type="ARBA" id="ARBA00022723"/>
    </source>
</evidence>
<dbReference type="InterPro" id="IPR050651">
    <property type="entry name" value="Plant_Cytochrome_P450_Monoox"/>
</dbReference>
<dbReference type="PANTHER" id="PTHR47947">
    <property type="entry name" value="CYTOCHROME P450 82C3-RELATED"/>
    <property type="match status" value="1"/>
</dbReference>
<evidence type="ECO:0000256" key="8">
    <source>
        <dbReference type="ARBA" id="ARBA00023004"/>
    </source>
</evidence>
<keyword evidence="11" id="KW-0503">Monooxygenase</keyword>
<organism evidence="12 13">
    <name type="scientific">Acorus calamus</name>
    <name type="common">Sweet flag</name>
    <dbReference type="NCBI Taxonomy" id="4465"/>
    <lineage>
        <taxon>Eukaryota</taxon>
        <taxon>Viridiplantae</taxon>
        <taxon>Streptophyta</taxon>
        <taxon>Embryophyta</taxon>
        <taxon>Tracheophyta</taxon>
        <taxon>Spermatophyta</taxon>
        <taxon>Magnoliopsida</taxon>
        <taxon>Liliopsida</taxon>
        <taxon>Acoraceae</taxon>
        <taxon>Acorus</taxon>
    </lineage>
</organism>
<proteinExistence type="inferred from homology"/>
<dbReference type="PANTHER" id="PTHR47947:SF26">
    <property type="entry name" value="CYTOCHROME P450"/>
    <property type="match status" value="1"/>
</dbReference>
<keyword evidence="4" id="KW-0812">Transmembrane</keyword>
<evidence type="ECO:0000313" key="13">
    <source>
        <dbReference type="Proteomes" id="UP001180020"/>
    </source>
</evidence>
<dbReference type="FunFam" id="1.10.630.10:FF:000257">
    <property type="entry name" value="Os02g0503850 protein"/>
    <property type="match status" value="1"/>
</dbReference>
<keyword evidence="5 10" id="KW-0479">Metal-binding</keyword>
<keyword evidence="9" id="KW-0472">Membrane</keyword>
<evidence type="ECO:0000256" key="6">
    <source>
        <dbReference type="ARBA" id="ARBA00022989"/>
    </source>
</evidence>
<evidence type="ECO:0000256" key="7">
    <source>
        <dbReference type="ARBA" id="ARBA00023002"/>
    </source>
</evidence>
<evidence type="ECO:0000256" key="10">
    <source>
        <dbReference type="PIRSR" id="PIRSR602401-1"/>
    </source>
</evidence>
<comment type="similarity">
    <text evidence="11">Belongs to the cytochrome P450 family.</text>
</comment>
<gene>
    <name evidence="12" type="primary">CYP81E1</name>
    <name evidence="12" type="ORF">QJS10_CPB17g02290</name>
</gene>
<keyword evidence="13" id="KW-1185">Reference proteome</keyword>
<dbReference type="InterPro" id="IPR002401">
    <property type="entry name" value="Cyt_P450_E_grp-I"/>
</dbReference>
<dbReference type="Gene3D" id="1.10.630.10">
    <property type="entry name" value="Cytochrome P450"/>
    <property type="match status" value="1"/>
</dbReference>
<dbReference type="AlphaFoldDB" id="A0AAV9CUN3"/>
<accession>A0AAV9CUN3</accession>
<comment type="caution">
    <text evidence="12">The sequence shown here is derived from an EMBL/GenBank/DDBJ whole genome shotgun (WGS) entry which is preliminary data.</text>
</comment>
<reference evidence="12" key="2">
    <citation type="submission" date="2023-06" db="EMBL/GenBank/DDBJ databases">
        <authorList>
            <person name="Ma L."/>
            <person name="Liu K.-W."/>
            <person name="Li Z."/>
            <person name="Hsiao Y.-Y."/>
            <person name="Qi Y."/>
            <person name="Fu T."/>
            <person name="Tang G."/>
            <person name="Zhang D."/>
            <person name="Sun W.-H."/>
            <person name="Liu D.-K."/>
            <person name="Li Y."/>
            <person name="Chen G.-Z."/>
            <person name="Liu X.-D."/>
            <person name="Liao X.-Y."/>
            <person name="Jiang Y.-T."/>
            <person name="Yu X."/>
            <person name="Hao Y."/>
            <person name="Huang J."/>
            <person name="Zhao X.-W."/>
            <person name="Ke S."/>
            <person name="Chen Y.-Y."/>
            <person name="Wu W.-L."/>
            <person name="Hsu J.-L."/>
            <person name="Lin Y.-F."/>
            <person name="Huang M.-D."/>
            <person name="Li C.-Y."/>
            <person name="Huang L."/>
            <person name="Wang Z.-W."/>
            <person name="Zhao X."/>
            <person name="Zhong W.-Y."/>
            <person name="Peng D.-H."/>
            <person name="Ahmad S."/>
            <person name="Lan S."/>
            <person name="Zhang J.-S."/>
            <person name="Tsai W.-C."/>
            <person name="Van De Peer Y."/>
            <person name="Liu Z.-J."/>
        </authorList>
    </citation>
    <scope>NUCLEOTIDE SEQUENCE</scope>
    <source>
        <strain evidence="12">CP</strain>
        <tissue evidence="12">Leaves</tissue>
    </source>
</reference>
<dbReference type="SUPFAM" id="SSF48264">
    <property type="entry name" value="Cytochrome P450"/>
    <property type="match status" value="1"/>
</dbReference>
<evidence type="ECO:0000256" key="9">
    <source>
        <dbReference type="ARBA" id="ARBA00023136"/>
    </source>
</evidence>
<dbReference type="Proteomes" id="UP001180020">
    <property type="component" value="Unassembled WGS sequence"/>
</dbReference>
<dbReference type="GO" id="GO:0004497">
    <property type="term" value="F:monooxygenase activity"/>
    <property type="evidence" value="ECO:0007669"/>
    <property type="project" value="UniProtKB-KW"/>
</dbReference>
<dbReference type="Pfam" id="PF00067">
    <property type="entry name" value="p450"/>
    <property type="match status" value="2"/>
</dbReference>
<evidence type="ECO:0000256" key="2">
    <source>
        <dbReference type="ARBA" id="ARBA00004370"/>
    </source>
</evidence>
<evidence type="ECO:0000256" key="3">
    <source>
        <dbReference type="ARBA" id="ARBA00022617"/>
    </source>
</evidence>
<reference evidence="12" key="1">
    <citation type="journal article" date="2023" name="Nat. Commun.">
        <title>Diploid and tetraploid genomes of Acorus and the evolution of monocots.</title>
        <authorList>
            <person name="Ma L."/>
            <person name="Liu K.W."/>
            <person name="Li Z."/>
            <person name="Hsiao Y.Y."/>
            <person name="Qi Y."/>
            <person name="Fu T."/>
            <person name="Tang G.D."/>
            <person name="Zhang D."/>
            <person name="Sun W.H."/>
            <person name="Liu D.K."/>
            <person name="Li Y."/>
            <person name="Chen G.Z."/>
            <person name="Liu X.D."/>
            <person name="Liao X.Y."/>
            <person name="Jiang Y.T."/>
            <person name="Yu X."/>
            <person name="Hao Y."/>
            <person name="Huang J."/>
            <person name="Zhao X.W."/>
            <person name="Ke S."/>
            <person name="Chen Y.Y."/>
            <person name="Wu W.L."/>
            <person name="Hsu J.L."/>
            <person name="Lin Y.F."/>
            <person name="Huang M.D."/>
            <person name="Li C.Y."/>
            <person name="Huang L."/>
            <person name="Wang Z.W."/>
            <person name="Zhao X."/>
            <person name="Zhong W.Y."/>
            <person name="Peng D.H."/>
            <person name="Ahmad S."/>
            <person name="Lan S."/>
            <person name="Zhang J.S."/>
            <person name="Tsai W.C."/>
            <person name="Van de Peer Y."/>
            <person name="Liu Z.J."/>
        </authorList>
    </citation>
    <scope>NUCLEOTIDE SEQUENCE</scope>
    <source>
        <strain evidence="12">CP</strain>
    </source>
</reference>
<dbReference type="PROSITE" id="PS00086">
    <property type="entry name" value="CYTOCHROME_P450"/>
    <property type="match status" value="1"/>
</dbReference>
<comment type="cofactor">
    <cofactor evidence="1 10">
        <name>heme</name>
        <dbReference type="ChEBI" id="CHEBI:30413"/>
    </cofactor>
</comment>
<evidence type="ECO:0000256" key="1">
    <source>
        <dbReference type="ARBA" id="ARBA00001971"/>
    </source>
</evidence>
<keyword evidence="8 10" id="KW-0408">Iron</keyword>
<dbReference type="EMBL" id="JAUJYO010000017">
    <property type="protein sequence ID" value="KAK1292359.1"/>
    <property type="molecule type" value="Genomic_DNA"/>
</dbReference>
<dbReference type="GO" id="GO:0016705">
    <property type="term" value="F:oxidoreductase activity, acting on paired donors, with incorporation or reduction of molecular oxygen"/>
    <property type="evidence" value="ECO:0007669"/>
    <property type="project" value="InterPro"/>
</dbReference>
<evidence type="ECO:0000256" key="11">
    <source>
        <dbReference type="RuleBase" id="RU000461"/>
    </source>
</evidence>
<dbReference type="PRINTS" id="PR00463">
    <property type="entry name" value="EP450I"/>
</dbReference>
<protein>
    <submittedName>
        <fullName evidence="12">Isoflavone 2'-hydroxylase</fullName>
    </submittedName>
</protein>
<comment type="subcellular location">
    <subcellularLocation>
        <location evidence="2">Membrane</location>
    </subcellularLocation>
</comment>
<keyword evidence="6" id="KW-1133">Transmembrane helix</keyword>